<dbReference type="EMBL" id="JASBAO010000001">
    <property type="protein sequence ID" value="MDI2091326.1"/>
    <property type="molecule type" value="Genomic_DNA"/>
</dbReference>
<feature type="compositionally biased region" description="Basic and acidic residues" evidence="1">
    <location>
        <begin position="166"/>
        <end position="185"/>
    </location>
</feature>
<protein>
    <submittedName>
        <fullName evidence="2">Uncharacterized protein</fullName>
    </submittedName>
</protein>
<evidence type="ECO:0000313" key="2">
    <source>
        <dbReference type="EMBL" id="MDI2091326.1"/>
    </source>
</evidence>
<dbReference type="Proteomes" id="UP001431634">
    <property type="component" value="Unassembled WGS sequence"/>
</dbReference>
<proteinExistence type="predicted"/>
<accession>A0ABT6Q2G5</accession>
<name>A0ABT6Q2G5_9PROT</name>
<evidence type="ECO:0000256" key="1">
    <source>
        <dbReference type="SAM" id="MobiDB-lite"/>
    </source>
</evidence>
<gene>
    <name evidence="2" type="ORF">QJV27_08080</name>
</gene>
<sequence>MDFLLITDKTGGDVDTIHNVRKDIYVTKENQSRYKNIGEYDSDKYHQYSNYIETGKKHKKQQKSEDGLQDAYTNKILSQKDKRNLDHVISAKEIHDDPGRVLADLNGVELANQKQNLQSTIETVNKSKQEKSVDDFLQSLPANIANKKKIIESKERKLASMPQETPQEKNEYQKLKEKSEKKRDV</sequence>
<comment type="caution">
    <text evidence="2">The sequence shown here is derived from an EMBL/GenBank/DDBJ whole genome shotgun (WGS) entry which is preliminary data.</text>
</comment>
<evidence type="ECO:0000313" key="3">
    <source>
        <dbReference type="Proteomes" id="UP001431634"/>
    </source>
</evidence>
<keyword evidence="3" id="KW-1185">Reference proteome</keyword>
<feature type="region of interest" description="Disordered" evidence="1">
    <location>
        <begin position="155"/>
        <end position="185"/>
    </location>
</feature>
<reference evidence="2" key="1">
    <citation type="submission" date="2023-05" db="EMBL/GenBank/DDBJ databases">
        <title>Whole genome sequence of Commensalibacter sp.</title>
        <authorList>
            <person name="Charoenyingcharoen P."/>
            <person name="Yukphan P."/>
        </authorList>
    </citation>
    <scope>NUCLEOTIDE SEQUENCE</scope>
    <source>
        <strain evidence="2">TBRC 16381</strain>
    </source>
</reference>
<dbReference type="RefSeq" id="WP_281448422.1">
    <property type="nucleotide sequence ID" value="NZ_JASBAO010000001.1"/>
</dbReference>
<organism evidence="2 3">
    <name type="scientific">Commensalibacter oyaizuii</name>
    <dbReference type="NCBI Taxonomy" id="3043873"/>
    <lineage>
        <taxon>Bacteria</taxon>
        <taxon>Pseudomonadati</taxon>
        <taxon>Pseudomonadota</taxon>
        <taxon>Alphaproteobacteria</taxon>
        <taxon>Acetobacterales</taxon>
        <taxon>Acetobacteraceae</taxon>
    </lineage>
</organism>